<dbReference type="Proteomes" id="UP000748752">
    <property type="component" value="Unassembled WGS sequence"/>
</dbReference>
<evidence type="ECO:0008006" key="4">
    <source>
        <dbReference type="Google" id="ProtNLM"/>
    </source>
</evidence>
<dbReference type="EMBL" id="NRRV01000018">
    <property type="protein sequence ID" value="MBK1630918.1"/>
    <property type="molecule type" value="Genomic_DNA"/>
</dbReference>
<evidence type="ECO:0000313" key="2">
    <source>
        <dbReference type="EMBL" id="MBK1630918.1"/>
    </source>
</evidence>
<gene>
    <name evidence="2" type="ORF">CKO31_09220</name>
</gene>
<dbReference type="RefSeq" id="WP_200236286.1">
    <property type="nucleotide sequence ID" value="NZ_NRRV01000018.1"/>
</dbReference>
<evidence type="ECO:0000256" key="1">
    <source>
        <dbReference type="SAM" id="SignalP"/>
    </source>
</evidence>
<reference evidence="2 3" key="1">
    <citation type="journal article" date="2020" name="Microorganisms">
        <title>Osmotic Adaptation and Compatible Solute Biosynthesis of Phototrophic Bacteria as Revealed from Genome Analyses.</title>
        <authorList>
            <person name="Imhoff J.F."/>
            <person name="Rahn T."/>
            <person name="Kunzel S."/>
            <person name="Keller A."/>
            <person name="Neulinger S.C."/>
        </authorList>
    </citation>
    <scope>NUCLEOTIDE SEQUENCE [LARGE SCALE GENOMIC DNA]</scope>
    <source>
        <strain evidence="2 3">DSM 6210</strain>
    </source>
</reference>
<accession>A0ABS1CG98</accession>
<sequence length="112" mass="11636">MNIRTHCFTAALALALLPPSFVASAACTKDAPEVGDIGPASELVCAELQRRYGGSELAVEGRSIHSPNAVSVHASVNGTAVPMRYELVGHQWHLDAGGAAAVRAGDGLSMRR</sequence>
<organism evidence="2 3">
    <name type="scientific">Thiohalocapsa halophila</name>
    <dbReference type="NCBI Taxonomy" id="69359"/>
    <lineage>
        <taxon>Bacteria</taxon>
        <taxon>Pseudomonadati</taxon>
        <taxon>Pseudomonadota</taxon>
        <taxon>Gammaproteobacteria</taxon>
        <taxon>Chromatiales</taxon>
        <taxon>Chromatiaceae</taxon>
        <taxon>Thiohalocapsa</taxon>
    </lineage>
</organism>
<comment type="caution">
    <text evidence="2">The sequence shown here is derived from an EMBL/GenBank/DDBJ whole genome shotgun (WGS) entry which is preliminary data.</text>
</comment>
<proteinExistence type="predicted"/>
<keyword evidence="1" id="KW-0732">Signal</keyword>
<name>A0ABS1CG98_9GAMM</name>
<feature type="chain" id="PRO_5047486036" description="Lipoprotein" evidence="1">
    <location>
        <begin position="26"/>
        <end position="112"/>
    </location>
</feature>
<feature type="signal peptide" evidence="1">
    <location>
        <begin position="1"/>
        <end position="25"/>
    </location>
</feature>
<dbReference type="PROSITE" id="PS51257">
    <property type="entry name" value="PROKAR_LIPOPROTEIN"/>
    <property type="match status" value="1"/>
</dbReference>
<keyword evidence="3" id="KW-1185">Reference proteome</keyword>
<evidence type="ECO:0000313" key="3">
    <source>
        <dbReference type="Proteomes" id="UP000748752"/>
    </source>
</evidence>
<protein>
    <recommendedName>
        <fullName evidence="4">Lipoprotein</fullName>
    </recommendedName>
</protein>